<evidence type="ECO:0000313" key="6">
    <source>
        <dbReference type="EMBL" id="XDT72025.1"/>
    </source>
</evidence>
<reference evidence="6" key="1">
    <citation type="submission" date="2024-05" db="EMBL/GenBank/DDBJ databases">
        <title>Genome sequencing of novel strain.</title>
        <authorList>
            <person name="Ganbat D."/>
            <person name="Ganbat S."/>
            <person name="Lee S.-J."/>
        </authorList>
    </citation>
    <scope>NUCLEOTIDE SEQUENCE</scope>
    <source>
        <strain evidence="6">SMD15-11</strain>
    </source>
</reference>
<evidence type="ECO:0000259" key="5">
    <source>
        <dbReference type="Pfam" id="PF01636"/>
    </source>
</evidence>
<proteinExistence type="inferred from homology"/>
<dbReference type="SUPFAM" id="SSF55035">
    <property type="entry name" value="NAD-binding domain of HMG-CoA reductase"/>
    <property type="match status" value="1"/>
</dbReference>
<evidence type="ECO:0000256" key="4">
    <source>
        <dbReference type="ARBA" id="ARBA00023002"/>
    </source>
</evidence>
<protein>
    <recommendedName>
        <fullName evidence="2">hydroxymethylglutaryl-CoA reductase (NADPH)</fullName>
        <ecNumber evidence="2">1.1.1.34</ecNumber>
    </recommendedName>
</protein>
<dbReference type="InterPro" id="IPR002202">
    <property type="entry name" value="HMG_CoA_Rdtase"/>
</dbReference>
<dbReference type="InterPro" id="IPR009029">
    <property type="entry name" value="HMG_CoA_Rdtase_sub-bd_dom_sf"/>
</dbReference>
<dbReference type="RefSeq" id="WP_369601046.1">
    <property type="nucleotide sequence ID" value="NZ_CP154858.1"/>
</dbReference>
<evidence type="ECO:0000256" key="3">
    <source>
        <dbReference type="ARBA" id="ARBA00022857"/>
    </source>
</evidence>
<name>A0AB39UV16_9GAMM</name>
<dbReference type="InterPro" id="IPR002575">
    <property type="entry name" value="Aminoglycoside_PTrfase"/>
</dbReference>
<gene>
    <name evidence="6" type="ORF">AAIA72_14680</name>
</gene>
<dbReference type="Pfam" id="PF00368">
    <property type="entry name" value="HMG-CoA_red"/>
    <property type="match status" value="1"/>
</dbReference>
<dbReference type="Pfam" id="PF01636">
    <property type="entry name" value="APH"/>
    <property type="match status" value="1"/>
</dbReference>
<dbReference type="Gene3D" id="3.90.1200.10">
    <property type="match status" value="1"/>
</dbReference>
<dbReference type="PROSITE" id="PS50065">
    <property type="entry name" value="HMG_COA_REDUCTASE_4"/>
    <property type="match status" value="1"/>
</dbReference>
<comment type="similarity">
    <text evidence="1">Belongs to the HMG-CoA reductase family.</text>
</comment>
<dbReference type="AlphaFoldDB" id="A0AB39UV16"/>
<evidence type="ECO:0000256" key="2">
    <source>
        <dbReference type="ARBA" id="ARBA00012999"/>
    </source>
</evidence>
<dbReference type="PRINTS" id="PR00071">
    <property type="entry name" value="HMGCOARDTASE"/>
</dbReference>
<dbReference type="GO" id="GO:0008299">
    <property type="term" value="P:isoprenoid biosynthetic process"/>
    <property type="evidence" value="ECO:0007669"/>
    <property type="project" value="InterPro"/>
</dbReference>
<sequence>MYTPNISRRRHFESTPLAGELHFTLDGEPCALLIEHVTQNSVDALVPSHELLARLPVGQRLEDASIVVDGETLCGLELVIQGQEAKEARHCVAIIRAVVPGKANSKCLWRALYLIHQHERAPSERIDAQAVPKVPARGLYTEAARQERVAFLEAQTGVKLEGLSQHSFDPNKLMSNIEAFIGSVEVPVGVAGPLLIHGQNVSEYTYAPMATSEGALVASATRGATALTRSGGVSTRVLAQRMLRVPVFVLKTMQDALFFAEWVKCHFSDIRDQTRRFSNYADLKKVEPQVFGKAVHVHFVYETGDAAGQNMTTTCTWHACLWILEQMKAFEDLKFDNFMIEANLSNDKKVTYQSFLKGRGIRVMADCTLPGDVLQNVLKVTPRQLVDAYQSFVMGSIAAGMVGININIANVIAAIFTATGQDIACVHESAIGQLHLELVTTETGEEAVYASMMLPSLVVGTVGGGTSLHHQKECLSLIGCAGPGKAHRLAEIIAGYCLALDLSTLSAIASGQFASAHEKLGRNRPVNTLKLGDLNPALFTRLLRERLDDPHLEVHEVDLIDNFSKGSSIITELTGHKVNKLVGHFPAVLRYTNGLGQSGELRVMVKVKPLDDEVILMLNSMAAMCDARLAQEFNRYRNRLGFRGCHVRELEVMSDRDPRLTRHMPRVYGTWAEPEREAFVLVEELLENMALMDVADTLEGWTDAHTRAAIRGAAEIHSRWYGQEQALLEKPWIIDPPRYEDRVEMQRLWEMLGVHAREEFPEWFSDDDLERYRMLINTLPVWWQELNRQPRTLIHNDFNPRNIAFREGEDGPEMVLYDWELATVHAPQYDLAELLVFTQQPDTPESVIEDYIELHRRELERHTGQSIDPDRWRWGFTLCLFDLLLSRMSLYVMAHTFRHYGFMERVHATFRTLIDREEARLMARTRLNLKSPEVSR</sequence>
<dbReference type="InterPro" id="IPR023076">
    <property type="entry name" value="HMG_CoA_Rdtase_CS"/>
</dbReference>
<dbReference type="GO" id="GO:0015936">
    <property type="term" value="P:coenzyme A metabolic process"/>
    <property type="evidence" value="ECO:0007669"/>
    <property type="project" value="InterPro"/>
</dbReference>
<accession>A0AB39UV16</accession>
<feature type="domain" description="Aminoglycoside phosphotransferase" evidence="5">
    <location>
        <begin position="701"/>
        <end position="849"/>
    </location>
</feature>
<dbReference type="EC" id="1.1.1.34" evidence="2"/>
<dbReference type="SUPFAM" id="SSF56112">
    <property type="entry name" value="Protein kinase-like (PK-like)"/>
    <property type="match status" value="1"/>
</dbReference>
<dbReference type="InterPro" id="IPR004554">
    <property type="entry name" value="HMG_CoA_Rdtase_eu_arc"/>
</dbReference>
<dbReference type="InterPro" id="IPR023074">
    <property type="entry name" value="HMG_CoA_Rdtase_cat_sf"/>
</dbReference>
<dbReference type="EMBL" id="CP154858">
    <property type="protein sequence ID" value="XDT72025.1"/>
    <property type="molecule type" value="Genomic_DNA"/>
</dbReference>
<dbReference type="KEGG" id="tcd:AAIA72_14680"/>
<dbReference type="PANTHER" id="PTHR10572">
    <property type="entry name" value="3-HYDROXY-3-METHYLGLUTARYL-COENZYME A REDUCTASE"/>
    <property type="match status" value="1"/>
</dbReference>
<dbReference type="CDD" id="cd00643">
    <property type="entry name" value="HMG-CoA_reductase_classI"/>
    <property type="match status" value="1"/>
</dbReference>
<keyword evidence="4" id="KW-0560">Oxidoreductase</keyword>
<dbReference type="Gene3D" id="3.30.70.420">
    <property type="entry name" value="Hydroxymethylglutaryl-CoA reductase, class I/II, NAD/NADP-binding domain"/>
    <property type="match status" value="1"/>
</dbReference>
<dbReference type="InterPro" id="IPR009023">
    <property type="entry name" value="HMG_CoA_Rdtase_NAD(P)-bd_sf"/>
</dbReference>
<keyword evidence="3" id="KW-0521">NADP</keyword>
<dbReference type="GO" id="GO:0004420">
    <property type="term" value="F:hydroxymethylglutaryl-CoA reductase (NADPH) activity"/>
    <property type="evidence" value="ECO:0007669"/>
    <property type="project" value="UniProtKB-EC"/>
</dbReference>
<organism evidence="6">
    <name type="scientific">Thermohahella caldifontis</name>
    <dbReference type="NCBI Taxonomy" id="3142973"/>
    <lineage>
        <taxon>Bacteria</taxon>
        <taxon>Pseudomonadati</taxon>
        <taxon>Pseudomonadota</taxon>
        <taxon>Gammaproteobacteria</taxon>
        <taxon>Oceanospirillales</taxon>
        <taxon>Hahellaceae</taxon>
        <taxon>Thermohahella</taxon>
    </lineage>
</organism>
<dbReference type="PANTHER" id="PTHR10572:SF24">
    <property type="entry name" value="3-HYDROXY-3-METHYLGLUTARYL-COENZYME A REDUCTASE"/>
    <property type="match status" value="1"/>
</dbReference>
<dbReference type="InterPro" id="IPR011009">
    <property type="entry name" value="Kinase-like_dom_sf"/>
</dbReference>
<evidence type="ECO:0000256" key="1">
    <source>
        <dbReference type="ARBA" id="ARBA00007661"/>
    </source>
</evidence>
<dbReference type="PROSITE" id="PS00318">
    <property type="entry name" value="HMG_COA_REDUCTASE_2"/>
    <property type="match status" value="1"/>
</dbReference>
<dbReference type="SUPFAM" id="SSF56542">
    <property type="entry name" value="Substrate-binding domain of HMG-CoA reductase"/>
    <property type="match status" value="1"/>
</dbReference>
<dbReference type="Gene3D" id="3.90.770.10">
    <property type="entry name" value="3-hydroxy-3-methylglutaryl-coenzyme A Reductase, Chain A, domain 2"/>
    <property type="match status" value="1"/>
</dbReference>